<dbReference type="Gene3D" id="2.40.160.60">
    <property type="entry name" value="Outer membrane protein transport protein (OMPP1/FadL/TodX)"/>
    <property type="match status" value="1"/>
</dbReference>
<gene>
    <name evidence="3" type="ORF">FHS57_002419</name>
</gene>
<keyword evidence="4" id="KW-1185">Reference proteome</keyword>
<comment type="caution">
    <text evidence="3">The sequence shown here is derived from an EMBL/GenBank/DDBJ whole genome shotgun (WGS) entry which is preliminary data.</text>
</comment>
<dbReference type="NCBIfam" id="NF033709">
    <property type="entry name" value="PorV_fam"/>
    <property type="match status" value="1"/>
</dbReference>
<evidence type="ECO:0000313" key="3">
    <source>
        <dbReference type="EMBL" id="MBB3838414.1"/>
    </source>
</evidence>
<dbReference type="AlphaFoldDB" id="A0A7W5ZME4"/>
<dbReference type="InterPro" id="IPR045741">
    <property type="entry name" value="PorV"/>
</dbReference>
<feature type="signal peptide" evidence="1">
    <location>
        <begin position="1"/>
        <end position="22"/>
    </location>
</feature>
<dbReference type="Pfam" id="PF19572">
    <property type="entry name" value="PorV"/>
    <property type="match status" value="1"/>
</dbReference>
<organism evidence="3 4">
    <name type="scientific">Runella defluvii</name>
    <dbReference type="NCBI Taxonomy" id="370973"/>
    <lineage>
        <taxon>Bacteria</taxon>
        <taxon>Pseudomonadati</taxon>
        <taxon>Bacteroidota</taxon>
        <taxon>Cytophagia</taxon>
        <taxon>Cytophagales</taxon>
        <taxon>Spirosomataceae</taxon>
        <taxon>Runella</taxon>
    </lineage>
</organism>
<proteinExistence type="predicted"/>
<reference evidence="3 4" key="1">
    <citation type="submission" date="2020-08" db="EMBL/GenBank/DDBJ databases">
        <title>Genomic Encyclopedia of Type Strains, Phase IV (KMG-IV): sequencing the most valuable type-strain genomes for metagenomic binning, comparative biology and taxonomic classification.</title>
        <authorList>
            <person name="Goeker M."/>
        </authorList>
    </citation>
    <scope>NUCLEOTIDE SEQUENCE [LARGE SCALE GENOMIC DNA]</scope>
    <source>
        <strain evidence="3 4">DSM 17976</strain>
    </source>
</reference>
<feature type="chain" id="PRO_5030568214" description="Type IX secretion system protein PorV domain-containing protein" evidence="1">
    <location>
        <begin position="23"/>
        <end position="403"/>
    </location>
</feature>
<sequence length="403" mass="43472">MLRKTSPVVTLVGLCISFISSAQGTTTAGQDSSGINPVISSVPFAAFTPDARSAALGDAGAALSPDANAMYWGAAKLAQATKNYGVSFSYTPWLRNVTEDMYFAYLSGFKKIGKNQAVGVSLMYFDHGMFQARNSFGTLLGNYYSNEFFASVAYSRKLTDKFSMGLNLKYINSNLGGGVQVMGNSALKPGTTAAGDLSAFYQTENIDEGTGAGWGYSFGLMLQNIGGKVNYGGTDSGFIPTTFKFGGAATRHIDPYNKVTFTMDLNKLMIPTPPIRDASGKITSGKDPNRSSIAAMFSSFSDAPGGASEELREFMISAGAEYWYNEVFAVRAGYFNEARTKGNRKYFTVGFGARIQQRYGIDFAYLMPQTQGSPLANTFRVSLIVDMFKKAADMVIDNNESEN</sequence>
<dbReference type="Proteomes" id="UP000541352">
    <property type="component" value="Unassembled WGS sequence"/>
</dbReference>
<feature type="domain" description="Type IX secretion system protein PorV" evidence="2">
    <location>
        <begin position="38"/>
        <end position="274"/>
    </location>
</feature>
<evidence type="ECO:0000259" key="2">
    <source>
        <dbReference type="Pfam" id="PF19572"/>
    </source>
</evidence>
<dbReference type="InterPro" id="IPR047799">
    <property type="entry name" value="T9SS_OM_PorV"/>
</dbReference>
<name>A0A7W5ZME4_9BACT</name>
<dbReference type="RefSeq" id="WP_183973834.1">
    <property type="nucleotide sequence ID" value="NZ_JACIBY010000004.1"/>
</dbReference>
<dbReference type="NCBIfam" id="NF033710">
    <property type="entry name" value="T9SS_OM_PorV"/>
    <property type="match status" value="1"/>
</dbReference>
<keyword evidence="1" id="KW-0732">Signal</keyword>
<dbReference type="EMBL" id="JACIBY010000004">
    <property type="protein sequence ID" value="MBB3838414.1"/>
    <property type="molecule type" value="Genomic_DNA"/>
</dbReference>
<evidence type="ECO:0000313" key="4">
    <source>
        <dbReference type="Proteomes" id="UP000541352"/>
    </source>
</evidence>
<accession>A0A7W5ZME4</accession>
<evidence type="ECO:0000256" key="1">
    <source>
        <dbReference type="SAM" id="SignalP"/>
    </source>
</evidence>
<protein>
    <recommendedName>
        <fullName evidence="2">Type IX secretion system protein PorV domain-containing protein</fullName>
    </recommendedName>
</protein>